<dbReference type="AlphaFoldDB" id="A0A7S1IGY3"/>
<dbReference type="PROSITE" id="PS51518">
    <property type="entry name" value="SGF29_C"/>
    <property type="match status" value="1"/>
</dbReference>
<proteinExistence type="predicted"/>
<dbReference type="Gene3D" id="2.30.30.140">
    <property type="match status" value="2"/>
</dbReference>
<protein>
    <recommendedName>
        <fullName evidence="2">SGF29 C-terminal domain-containing protein</fullName>
    </recommendedName>
</protein>
<sequence>MSLAAMLHKGIKEWEHTHKASERLESKFKQLKEEWASASSVSQRRRVADELNRVFEEASDSLVKEEQQLVECIRKLDEHRARGSINLAACPTSSSAPKESLCAGVKNGMYQYPDERNEPIIPVGCQVAAKVSTGFWILCRVMRHVTAHGTAGPRYIVEDSDTDDVSPLGSAKKQYTLPPKNVVRLPVDENDPTLLEHTVGATVHAVYPETTTFYPATVKSSFRKRKSREYQLAFDGDEPEDLKLVHLSSVVYIPDP</sequence>
<keyword evidence="1" id="KW-0175">Coiled coil</keyword>
<feature type="coiled-coil region" evidence="1">
    <location>
        <begin position="48"/>
        <end position="82"/>
    </location>
</feature>
<organism evidence="3">
    <name type="scientific">Eutreptiella gymnastica</name>
    <dbReference type="NCBI Taxonomy" id="73025"/>
    <lineage>
        <taxon>Eukaryota</taxon>
        <taxon>Discoba</taxon>
        <taxon>Euglenozoa</taxon>
        <taxon>Euglenida</taxon>
        <taxon>Spirocuta</taxon>
        <taxon>Euglenophyceae</taxon>
        <taxon>Eutreptiales</taxon>
        <taxon>Eutreptiaceae</taxon>
        <taxon>Eutreptiella</taxon>
    </lineage>
</organism>
<gene>
    <name evidence="3" type="ORF">EGYM00392_LOCUS23334</name>
</gene>
<evidence type="ECO:0000259" key="2">
    <source>
        <dbReference type="PROSITE" id="PS51518"/>
    </source>
</evidence>
<evidence type="ECO:0000313" key="3">
    <source>
        <dbReference type="EMBL" id="CAD9012233.1"/>
    </source>
</evidence>
<dbReference type="CDD" id="cd20393">
    <property type="entry name" value="Tudor_SGF29_rpt1"/>
    <property type="match status" value="1"/>
</dbReference>
<dbReference type="InterPro" id="IPR037802">
    <property type="entry name" value="SGF29"/>
</dbReference>
<dbReference type="PANTHER" id="PTHR21539:SF0">
    <property type="entry name" value="SAGA-ASSOCIATED FACTOR 29"/>
    <property type="match status" value="1"/>
</dbReference>
<name>A0A7S1IGY3_9EUGL</name>
<accession>A0A7S1IGY3</accession>
<dbReference type="PANTHER" id="PTHR21539">
    <property type="entry name" value="SAGA-ASSOCIATED FACTOR 29"/>
    <property type="match status" value="1"/>
</dbReference>
<feature type="domain" description="SGF29 C-terminal" evidence="2">
    <location>
        <begin position="117"/>
        <end position="256"/>
    </location>
</feature>
<evidence type="ECO:0000256" key="1">
    <source>
        <dbReference type="SAM" id="Coils"/>
    </source>
</evidence>
<dbReference type="InterPro" id="IPR010750">
    <property type="entry name" value="SGF29_tudor-like_dom"/>
</dbReference>
<dbReference type="GO" id="GO:0000124">
    <property type="term" value="C:SAGA complex"/>
    <property type="evidence" value="ECO:0007669"/>
    <property type="project" value="InterPro"/>
</dbReference>
<dbReference type="InterPro" id="IPR047288">
    <property type="entry name" value="Tudor_SGF29_rpt1"/>
</dbReference>
<dbReference type="Pfam" id="PF07039">
    <property type="entry name" value="SGF29_Tudor"/>
    <property type="match status" value="1"/>
</dbReference>
<dbReference type="EMBL" id="HBGA01062941">
    <property type="protein sequence ID" value="CAD9012233.1"/>
    <property type="molecule type" value="Transcribed_RNA"/>
</dbReference>
<reference evidence="3" key="1">
    <citation type="submission" date="2021-01" db="EMBL/GenBank/DDBJ databases">
        <authorList>
            <person name="Corre E."/>
            <person name="Pelletier E."/>
            <person name="Niang G."/>
            <person name="Scheremetjew M."/>
            <person name="Finn R."/>
            <person name="Kale V."/>
            <person name="Holt S."/>
            <person name="Cochrane G."/>
            <person name="Meng A."/>
            <person name="Brown T."/>
            <person name="Cohen L."/>
        </authorList>
    </citation>
    <scope>NUCLEOTIDE SEQUENCE</scope>
    <source>
        <strain evidence="3">NIES-381</strain>
    </source>
</reference>